<dbReference type="EMBL" id="JAKRRX010000024">
    <property type="protein sequence ID" value="MCW8333435.1"/>
    <property type="molecule type" value="Genomic_DNA"/>
</dbReference>
<dbReference type="Proteomes" id="UP001155586">
    <property type="component" value="Unassembled WGS sequence"/>
</dbReference>
<evidence type="ECO:0000313" key="2">
    <source>
        <dbReference type="Proteomes" id="UP001155586"/>
    </source>
</evidence>
<sequence length="84" mass="9430">MISCSDYDYIEIVCLYRYPILLTCKSGAKIECVALDTKRNQEKQECIEVNDSGSVRLVVLDDIVKLDVLTDNPHFSQVVFGAQG</sequence>
<name>A0A9X3CD37_9VIBR</name>
<reference evidence="1" key="1">
    <citation type="submission" date="2022-02" db="EMBL/GenBank/DDBJ databases">
        <title>Vibrio sp. nov., a new bacterium isolated from Bohai sea, China.</title>
        <authorList>
            <person name="Yuan Y."/>
        </authorList>
    </citation>
    <scope>NUCLEOTIDE SEQUENCE</scope>
    <source>
        <strain evidence="1">DBSS07</strain>
    </source>
</reference>
<evidence type="ECO:0000313" key="1">
    <source>
        <dbReference type="EMBL" id="MCW8333435.1"/>
    </source>
</evidence>
<dbReference type="InterPro" id="IPR009778">
    <property type="entry name" value="ROF"/>
</dbReference>
<comment type="caution">
    <text evidence="1">The sequence shown here is derived from an EMBL/GenBank/DDBJ whole genome shotgun (WGS) entry which is preliminary data.</text>
</comment>
<accession>A0A9X3CD37</accession>
<dbReference type="AlphaFoldDB" id="A0A9X3CD37"/>
<dbReference type="Gene3D" id="2.30.30.400">
    <property type="entry name" value="Rof-like"/>
    <property type="match status" value="1"/>
</dbReference>
<keyword evidence="2" id="KW-1185">Reference proteome</keyword>
<dbReference type="InterPro" id="IPR023534">
    <property type="entry name" value="Rof/RNase_P-like"/>
</dbReference>
<protein>
    <submittedName>
        <fullName evidence="1">Rho-binding antiterminator</fullName>
    </submittedName>
</protein>
<dbReference type="InterPro" id="IPR038626">
    <property type="entry name" value="Rof-like_sf"/>
</dbReference>
<organism evidence="1 2">
    <name type="scientific">Vibrio paucivorans</name>
    <dbReference type="NCBI Taxonomy" id="2829489"/>
    <lineage>
        <taxon>Bacteria</taxon>
        <taxon>Pseudomonadati</taxon>
        <taxon>Pseudomonadota</taxon>
        <taxon>Gammaproteobacteria</taxon>
        <taxon>Vibrionales</taxon>
        <taxon>Vibrionaceae</taxon>
        <taxon>Vibrio</taxon>
    </lineage>
</organism>
<dbReference type="Pfam" id="PF07073">
    <property type="entry name" value="ROF"/>
    <property type="match status" value="1"/>
</dbReference>
<dbReference type="RefSeq" id="WP_265686996.1">
    <property type="nucleotide sequence ID" value="NZ_JAKRRX010000024.1"/>
</dbReference>
<proteinExistence type="predicted"/>
<gene>
    <name evidence="1" type="ORF">MD483_06320</name>
</gene>
<dbReference type="SUPFAM" id="SSF101744">
    <property type="entry name" value="Rof/RNase P subunit-like"/>
    <property type="match status" value="1"/>
</dbReference>